<organism evidence="4 5">
    <name type="scientific">Dissostichus mawsoni</name>
    <name type="common">Antarctic cod</name>
    <dbReference type="NCBI Taxonomy" id="36200"/>
    <lineage>
        <taxon>Eukaryota</taxon>
        <taxon>Metazoa</taxon>
        <taxon>Chordata</taxon>
        <taxon>Craniata</taxon>
        <taxon>Vertebrata</taxon>
        <taxon>Euteleostomi</taxon>
        <taxon>Actinopterygii</taxon>
        <taxon>Neopterygii</taxon>
        <taxon>Teleostei</taxon>
        <taxon>Neoteleostei</taxon>
        <taxon>Acanthomorphata</taxon>
        <taxon>Eupercaria</taxon>
        <taxon>Perciformes</taxon>
        <taxon>Notothenioidei</taxon>
        <taxon>Nototheniidae</taxon>
        <taxon>Dissostichus</taxon>
    </lineage>
</organism>
<feature type="region of interest" description="Disordered" evidence="2">
    <location>
        <begin position="1"/>
        <end position="39"/>
    </location>
</feature>
<dbReference type="PANTHER" id="PTHR46532">
    <property type="entry name" value="MALE FERTILITY FACTOR KL5"/>
    <property type="match status" value="1"/>
</dbReference>
<keyword evidence="1" id="KW-0175">Coiled coil</keyword>
<keyword evidence="5" id="KW-1185">Reference proteome</keyword>
<reference evidence="4 5" key="1">
    <citation type="submission" date="2020-03" db="EMBL/GenBank/DDBJ databases">
        <title>Dissostichus mawsoni Genome sequencing and assembly.</title>
        <authorList>
            <person name="Park H."/>
        </authorList>
    </citation>
    <scope>NUCLEOTIDE SEQUENCE [LARGE SCALE GENOMIC DNA]</scope>
    <source>
        <strain evidence="4">DM0001</strain>
        <tissue evidence="4">Muscle</tissue>
    </source>
</reference>
<dbReference type="GO" id="GO:0005858">
    <property type="term" value="C:axonemal dynein complex"/>
    <property type="evidence" value="ECO:0007669"/>
    <property type="project" value="TreeGrafter"/>
</dbReference>
<dbReference type="GO" id="GO:0007018">
    <property type="term" value="P:microtubule-based movement"/>
    <property type="evidence" value="ECO:0007669"/>
    <property type="project" value="InterPro"/>
</dbReference>
<dbReference type="InterPro" id="IPR026983">
    <property type="entry name" value="DHC"/>
</dbReference>
<gene>
    <name evidence="4" type="ORF">F7725_026808</name>
</gene>
<evidence type="ECO:0000313" key="4">
    <source>
        <dbReference type="EMBL" id="KAF3833143.1"/>
    </source>
</evidence>
<evidence type="ECO:0000259" key="3">
    <source>
        <dbReference type="Pfam" id="PF12777"/>
    </source>
</evidence>
<feature type="compositionally biased region" description="Gly residues" evidence="2">
    <location>
        <begin position="234"/>
        <end position="246"/>
    </location>
</feature>
<evidence type="ECO:0000313" key="5">
    <source>
        <dbReference type="Proteomes" id="UP000518266"/>
    </source>
</evidence>
<dbReference type="Pfam" id="PF12777">
    <property type="entry name" value="MT"/>
    <property type="match status" value="1"/>
</dbReference>
<comment type="caution">
    <text evidence="4">The sequence shown here is derived from an EMBL/GenBank/DDBJ whole genome shotgun (WGS) entry which is preliminary data.</text>
</comment>
<dbReference type="Gene3D" id="6.10.140.1430">
    <property type="match status" value="1"/>
</dbReference>
<protein>
    <recommendedName>
        <fullName evidence="3">Dynein heavy chain coiled coil stalk domain-containing protein</fullName>
    </recommendedName>
</protein>
<name>A0A7J5X8I0_DISMA</name>
<feature type="region of interest" description="Disordered" evidence="2">
    <location>
        <begin position="229"/>
        <end position="252"/>
    </location>
</feature>
<dbReference type="AlphaFoldDB" id="A0A7J5X8I0"/>
<dbReference type="GO" id="GO:0051959">
    <property type="term" value="F:dynein light intermediate chain binding"/>
    <property type="evidence" value="ECO:0007669"/>
    <property type="project" value="InterPro"/>
</dbReference>
<dbReference type="InterPro" id="IPR024743">
    <property type="entry name" value="Dynein_HC_stalk"/>
</dbReference>
<dbReference type="GO" id="GO:0045505">
    <property type="term" value="F:dynein intermediate chain binding"/>
    <property type="evidence" value="ECO:0007669"/>
    <property type="project" value="InterPro"/>
</dbReference>
<dbReference type="SUPFAM" id="SSF58113">
    <property type="entry name" value="Apolipoprotein A-I"/>
    <property type="match status" value="1"/>
</dbReference>
<sequence length="465" mass="52295">MEETKDKLSEKMEETKERFSEKMEETKERFSEKMEETKDKFSEKLQETKDRCFSHGNPPLFVCSAMTHLMRISRVLRTPQGNALLVGVVQHSSNLLEDLKTLYRIAGSDSCDEAAAPPPTSDLKNLYDFFLSRVRSNLHVVLCFSPDLVAEKCAEYFERFRRQTFVTPKSYLSFISSYKVIYAHKMADVGTLAERMKTGLCKLMEAEQAVSLLSEELQLKEQELAVASQRAEGPAGGHGQSSGCGKGPTRHTTLEKHHNVKQQVQKVKDKAQLIVDEIEADKASAETKLEAAKPALQAAEDALQTIKPADIATVRKLQKPPHLIMRIMDVVLLLFQRKIDTVSADPERPCPKPSWAEAMKLMQNSSFLSMLLNFSKDSITEEVVELLAPYLDMDDYNLESAKRICGNVAGLCSWTQAMADFFSINKEVLPLKANLALQEARLVVAQTELTNAQDQLDAKQRSWTP</sequence>
<feature type="coiled-coil region" evidence="1">
    <location>
        <begin position="435"/>
        <end position="462"/>
    </location>
</feature>
<dbReference type="Gene3D" id="3.40.50.300">
    <property type="entry name" value="P-loop containing nucleotide triphosphate hydrolases"/>
    <property type="match status" value="1"/>
</dbReference>
<dbReference type="OrthoDB" id="424310at2759"/>
<dbReference type="Gene3D" id="1.20.920.20">
    <property type="match status" value="1"/>
</dbReference>
<dbReference type="InterPro" id="IPR027417">
    <property type="entry name" value="P-loop_NTPase"/>
</dbReference>
<dbReference type="EMBL" id="JAAKFY010000027">
    <property type="protein sequence ID" value="KAF3833143.1"/>
    <property type="molecule type" value="Genomic_DNA"/>
</dbReference>
<evidence type="ECO:0000256" key="2">
    <source>
        <dbReference type="SAM" id="MobiDB-lite"/>
    </source>
</evidence>
<accession>A0A7J5X8I0</accession>
<feature type="coiled-coil region" evidence="1">
    <location>
        <begin position="261"/>
        <end position="288"/>
    </location>
</feature>
<feature type="domain" description="Dynein heavy chain coiled coil stalk" evidence="3">
    <location>
        <begin position="194"/>
        <end position="454"/>
    </location>
</feature>
<dbReference type="PANTHER" id="PTHR46532:SF13">
    <property type="entry name" value="CYTOPLASMIC DYNEIN 1 HEAVY CHAIN 1"/>
    <property type="match status" value="1"/>
</dbReference>
<proteinExistence type="predicted"/>
<dbReference type="Proteomes" id="UP000518266">
    <property type="component" value="Unassembled WGS sequence"/>
</dbReference>
<evidence type="ECO:0000256" key="1">
    <source>
        <dbReference type="SAM" id="Coils"/>
    </source>
</evidence>